<reference evidence="1 2" key="1">
    <citation type="submission" date="2017-06" db="EMBL/GenBank/DDBJ databases">
        <title>Description of Rhodopirellula bahusiensis sp. nov.</title>
        <authorList>
            <person name="Kizina J."/>
            <person name="Harder J."/>
        </authorList>
    </citation>
    <scope>NUCLEOTIDE SEQUENCE [LARGE SCALE GENOMIC DNA]</scope>
    <source>
        <strain evidence="1 2">SWK21</strain>
    </source>
</reference>
<sequence length="81" mass="8916">MANHRGGLAAVKAAQWRSQSSERKTHLLHRIACVSPPCLAIVKYHDQWSATMYSHQQLLAASEKSVSNLLGRSVTDTATSR</sequence>
<gene>
    <name evidence="1" type="ORF">CEE69_12370</name>
</gene>
<dbReference type="EMBL" id="NIZW01000008">
    <property type="protein sequence ID" value="PHQ35199.1"/>
    <property type="molecule type" value="Genomic_DNA"/>
</dbReference>
<dbReference type="Proteomes" id="UP000225740">
    <property type="component" value="Unassembled WGS sequence"/>
</dbReference>
<evidence type="ECO:0000313" key="2">
    <source>
        <dbReference type="Proteomes" id="UP000225740"/>
    </source>
</evidence>
<comment type="caution">
    <text evidence="1">The sequence shown here is derived from an EMBL/GenBank/DDBJ whole genome shotgun (WGS) entry which is preliminary data.</text>
</comment>
<proteinExistence type="predicted"/>
<evidence type="ECO:0000313" key="1">
    <source>
        <dbReference type="EMBL" id="PHQ35199.1"/>
    </source>
</evidence>
<dbReference type="AlphaFoldDB" id="A0A2G1W980"/>
<keyword evidence="2" id="KW-1185">Reference proteome</keyword>
<name>A0A2G1W980_9BACT</name>
<accession>A0A2G1W980</accession>
<protein>
    <submittedName>
        <fullName evidence="1">Uncharacterized protein</fullName>
    </submittedName>
</protein>
<organism evidence="1 2">
    <name type="scientific">Rhodopirellula bahusiensis</name>
    <dbReference type="NCBI Taxonomy" id="2014065"/>
    <lineage>
        <taxon>Bacteria</taxon>
        <taxon>Pseudomonadati</taxon>
        <taxon>Planctomycetota</taxon>
        <taxon>Planctomycetia</taxon>
        <taxon>Pirellulales</taxon>
        <taxon>Pirellulaceae</taxon>
        <taxon>Rhodopirellula</taxon>
    </lineage>
</organism>